<reference evidence="2" key="1">
    <citation type="submission" date="2015-10" db="EMBL/GenBank/DDBJ databases">
        <authorList>
            <person name="Luecker S."/>
            <person name="Luecker S."/>
        </authorList>
    </citation>
    <scope>NUCLEOTIDE SEQUENCE [LARGE SCALE GENOMIC DNA]</scope>
</reference>
<dbReference type="AlphaFoldDB" id="A0A0S4LIZ6"/>
<dbReference type="Proteomes" id="UP000198736">
    <property type="component" value="Unassembled WGS sequence"/>
</dbReference>
<organism evidence="1 2">
    <name type="scientific">Candidatus Nitrospira nitrificans</name>
    <dbReference type="NCBI Taxonomy" id="1742973"/>
    <lineage>
        <taxon>Bacteria</taxon>
        <taxon>Pseudomonadati</taxon>
        <taxon>Nitrospirota</taxon>
        <taxon>Nitrospiria</taxon>
        <taxon>Nitrospirales</taxon>
        <taxon>Nitrospiraceae</taxon>
        <taxon>Nitrospira</taxon>
    </lineage>
</organism>
<protein>
    <submittedName>
        <fullName evidence="1">Uncharacterized protein</fullName>
    </submittedName>
</protein>
<gene>
    <name evidence="1" type="ORF">COMA2_250005</name>
</gene>
<keyword evidence="2" id="KW-1185">Reference proteome</keyword>
<accession>A0A0S4LIZ6</accession>
<name>A0A0S4LIZ6_9BACT</name>
<evidence type="ECO:0000313" key="1">
    <source>
        <dbReference type="EMBL" id="CUS36637.1"/>
    </source>
</evidence>
<evidence type="ECO:0000313" key="2">
    <source>
        <dbReference type="Proteomes" id="UP000198736"/>
    </source>
</evidence>
<sequence>MPVLDWQLHFPGGLRVPESSTCDSDLSIPVETGRPLSLYVLKRPLVIREARNRTNFLRDMLHVSPNDVHSRYSSYRTGQWDATCLSETSFRGSRLLSA</sequence>
<dbReference type="EMBL" id="CZPZ01000018">
    <property type="protein sequence ID" value="CUS36637.1"/>
    <property type="molecule type" value="Genomic_DNA"/>
</dbReference>
<proteinExistence type="predicted"/>